<feature type="compositionally biased region" description="Basic and acidic residues" evidence="1">
    <location>
        <begin position="34"/>
        <end position="47"/>
    </location>
</feature>
<protein>
    <submittedName>
        <fullName evidence="2">Uncharacterized protein</fullName>
    </submittedName>
</protein>
<organism evidence="2 3">
    <name type="scientific">Entomortierella chlamydospora</name>
    <dbReference type="NCBI Taxonomy" id="101097"/>
    <lineage>
        <taxon>Eukaryota</taxon>
        <taxon>Fungi</taxon>
        <taxon>Fungi incertae sedis</taxon>
        <taxon>Mucoromycota</taxon>
        <taxon>Mortierellomycotina</taxon>
        <taxon>Mortierellomycetes</taxon>
        <taxon>Mortierellales</taxon>
        <taxon>Mortierellaceae</taxon>
        <taxon>Entomortierella</taxon>
    </lineage>
</organism>
<feature type="region of interest" description="Disordered" evidence="1">
    <location>
        <begin position="107"/>
        <end position="140"/>
    </location>
</feature>
<reference evidence="2" key="1">
    <citation type="journal article" date="2020" name="Fungal Divers.">
        <title>Resolving the Mortierellaceae phylogeny through synthesis of multi-gene phylogenetics and phylogenomics.</title>
        <authorList>
            <person name="Vandepol N."/>
            <person name="Liber J."/>
            <person name="Desiro A."/>
            <person name="Na H."/>
            <person name="Kennedy M."/>
            <person name="Barry K."/>
            <person name="Grigoriev I.V."/>
            <person name="Miller A.N."/>
            <person name="O'Donnell K."/>
            <person name="Stajich J.E."/>
            <person name="Bonito G."/>
        </authorList>
    </citation>
    <scope>NUCLEOTIDE SEQUENCE</scope>
    <source>
        <strain evidence="2">NRRL 2769</strain>
    </source>
</reference>
<comment type="caution">
    <text evidence="2">The sequence shown here is derived from an EMBL/GenBank/DDBJ whole genome shotgun (WGS) entry which is preliminary data.</text>
</comment>
<accession>A0A9P6N2L1</accession>
<evidence type="ECO:0000313" key="2">
    <source>
        <dbReference type="EMBL" id="KAG0021468.1"/>
    </source>
</evidence>
<sequence length="210" mass="23749">MDQFSLLKLLDSGQFVIHQLTESTQIALYQIGKVKDPERPGNDHNSDDSNDTNLDVNALTTKDGVKTVGINEENEEDDSEGQDEDLWDKDMKTHDWGATGHLFEDFEETEDKDDETDLKVSNSGETESWDSIQNNDDDDSGELRNSFAIGVQEENDYLQQEELDDESSENIDYYGCDFSKRLEKCSISEDMPSASEGCRGVYHIVVTLIQ</sequence>
<feature type="compositionally biased region" description="Polar residues" evidence="1">
    <location>
        <begin position="120"/>
        <end position="134"/>
    </location>
</feature>
<proteinExistence type="predicted"/>
<name>A0A9P6N2L1_9FUNG</name>
<dbReference type="Proteomes" id="UP000703661">
    <property type="component" value="Unassembled WGS sequence"/>
</dbReference>
<dbReference type="EMBL" id="JAAAID010000157">
    <property type="protein sequence ID" value="KAG0021468.1"/>
    <property type="molecule type" value="Genomic_DNA"/>
</dbReference>
<evidence type="ECO:0000256" key="1">
    <source>
        <dbReference type="SAM" id="MobiDB-lite"/>
    </source>
</evidence>
<gene>
    <name evidence="2" type="ORF">BGZ80_002323</name>
</gene>
<dbReference type="AlphaFoldDB" id="A0A9P6N2L1"/>
<feature type="region of interest" description="Disordered" evidence="1">
    <location>
        <begin position="34"/>
        <end position="85"/>
    </location>
</feature>
<feature type="compositionally biased region" description="Acidic residues" evidence="1">
    <location>
        <begin position="72"/>
        <end position="85"/>
    </location>
</feature>
<keyword evidence="3" id="KW-1185">Reference proteome</keyword>
<dbReference type="OrthoDB" id="2440757at2759"/>
<feature type="compositionally biased region" description="Acidic residues" evidence="1">
    <location>
        <begin position="107"/>
        <end position="116"/>
    </location>
</feature>
<evidence type="ECO:0000313" key="3">
    <source>
        <dbReference type="Proteomes" id="UP000703661"/>
    </source>
</evidence>